<keyword evidence="1" id="KW-0732">Signal</keyword>
<comment type="caution">
    <text evidence="2">The sequence shown here is derived from an EMBL/GenBank/DDBJ whole genome shotgun (WGS) entry which is preliminary data.</text>
</comment>
<reference evidence="2 3" key="1">
    <citation type="submission" date="2018-12" db="EMBL/GenBank/DDBJ databases">
        <authorList>
            <person name="Yu L."/>
        </authorList>
    </citation>
    <scope>NUCLEOTIDE SEQUENCE [LARGE SCALE GENOMIC DNA]</scope>
    <source>
        <strain evidence="2 3">HAW-EB5</strain>
    </source>
</reference>
<dbReference type="AlphaFoldDB" id="A0A3S0KSD6"/>
<sequence length="206" mass="22837">MKRFSALIVIALLMSVSSMLQAQELIESSKTREEVVLWGSAMEAYSGLEKFNGLWRGAGEGKWGASDAEKQFASILGGKVVCRGGRSVYPQQKRNPEGETHLSHSLFSLTDNGKTLSLSEYDNEGFIAHYALDLNASKANLSWIFELVRGENLPPNFSARLSLVLTGKDQYTETFELDFSGKGYVTYLTNRLWKISDKLEGGCGNY</sequence>
<proteinExistence type="predicted"/>
<accession>A0A3S0KSD6</accession>
<organism evidence="2 3">
    <name type="scientific">Shewanella atlantica</name>
    <dbReference type="NCBI Taxonomy" id="271099"/>
    <lineage>
        <taxon>Bacteria</taxon>
        <taxon>Pseudomonadati</taxon>
        <taxon>Pseudomonadota</taxon>
        <taxon>Gammaproteobacteria</taxon>
        <taxon>Alteromonadales</taxon>
        <taxon>Shewanellaceae</taxon>
        <taxon>Shewanella</taxon>
    </lineage>
</organism>
<protein>
    <recommendedName>
        <fullName evidence="4">DUF1579 domain-containing protein</fullName>
    </recommendedName>
</protein>
<dbReference type="EMBL" id="RXNV01000002">
    <property type="protein sequence ID" value="RTR33340.1"/>
    <property type="molecule type" value="Genomic_DNA"/>
</dbReference>
<dbReference type="Proteomes" id="UP000282060">
    <property type="component" value="Unassembled WGS sequence"/>
</dbReference>
<keyword evidence="3" id="KW-1185">Reference proteome</keyword>
<name>A0A3S0KSD6_9GAMM</name>
<feature type="chain" id="PRO_5018563124" description="DUF1579 domain-containing protein" evidence="1">
    <location>
        <begin position="23"/>
        <end position="206"/>
    </location>
</feature>
<evidence type="ECO:0000313" key="2">
    <source>
        <dbReference type="EMBL" id="RTR33340.1"/>
    </source>
</evidence>
<feature type="signal peptide" evidence="1">
    <location>
        <begin position="1"/>
        <end position="22"/>
    </location>
</feature>
<evidence type="ECO:0008006" key="4">
    <source>
        <dbReference type="Google" id="ProtNLM"/>
    </source>
</evidence>
<evidence type="ECO:0000256" key="1">
    <source>
        <dbReference type="SAM" id="SignalP"/>
    </source>
</evidence>
<dbReference type="RefSeq" id="WP_126504896.1">
    <property type="nucleotide sequence ID" value="NZ_RXNV01000002.1"/>
</dbReference>
<dbReference type="OrthoDB" id="1117424at2"/>
<gene>
    <name evidence="2" type="ORF">EKG39_06235</name>
</gene>
<evidence type="ECO:0000313" key="3">
    <source>
        <dbReference type="Proteomes" id="UP000282060"/>
    </source>
</evidence>